<gene>
    <name evidence="2" type="ORF">PAXINDRAFT_170349</name>
</gene>
<proteinExistence type="predicted"/>
<accession>A0A0C9TDN5</accession>
<feature type="non-terminal residue" evidence="2">
    <location>
        <position position="1"/>
    </location>
</feature>
<dbReference type="HOGENOM" id="CLU_1492542_0_0_1"/>
<reference evidence="2 3" key="1">
    <citation type="submission" date="2014-06" db="EMBL/GenBank/DDBJ databases">
        <authorList>
            <consortium name="DOE Joint Genome Institute"/>
            <person name="Kuo A."/>
            <person name="Kohler A."/>
            <person name="Nagy L.G."/>
            <person name="Floudas D."/>
            <person name="Copeland A."/>
            <person name="Barry K.W."/>
            <person name="Cichocki N."/>
            <person name="Veneault-Fourrey C."/>
            <person name="LaButti K."/>
            <person name="Lindquist E.A."/>
            <person name="Lipzen A."/>
            <person name="Lundell T."/>
            <person name="Morin E."/>
            <person name="Murat C."/>
            <person name="Sun H."/>
            <person name="Tunlid A."/>
            <person name="Henrissat B."/>
            <person name="Grigoriev I.V."/>
            <person name="Hibbett D.S."/>
            <person name="Martin F."/>
            <person name="Nordberg H.P."/>
            <person name="Cantor M.N."/>
            <person name="Hua S.X."/>
        </authorList>
    </citation>
    <scope>NUCLEOTIDE SEQUENCE [LARGE SCALE GENOMIC DNA]</scope>
    <source>
        <strain evidence="2 3">ATCC 200175</strain>
    </source>
</reference>
<dbReference type="AlphaFoldDB" id="A0A0C9TDN5"/>
<evidence type="ECO:0000313" key="3">
    <source>
        <dbReference type="Proteomes" id="UP000053647"/>
    </source>
</evidence>
<dbReference type="OrthoDB" id="3244491at2759"/>
<evidence type="ECO:0000256" key="1">
    <source>
        <dbReference type="SAM" id="MobiDB-lite"/>
    </source>
</evidence>
<evidence type="ECO:0000313" key="2">
    <source>
        <dbReference type="EMBL" id="KIJ13655.1"/>
    </source>
</evidence>
<reference evidence="3" key="2">
    <citation type="submission" date="2015-01" db="EMBL/GenBank/DDBJ databases">
        <title>Evolutionary Origins and Diversification of the Mycorrhizal Mutualists.</title>
        <authorList>
            <consortium name="DOE Joint Genome Institute"/>
            <consortium name="Mycorrhizal Genomics Consortium"/>
            <person name="Kohler A."/>
            <person name="Kuo A."/>
            <person name="Nagy L.G."/>
            <person name="Floudas D."/>
            <person name="Copeland A."/>
            <person name="Barry K.W."/>
            <person name="Cichocki N."/>
            <person name="Veneault-Fourrey C."/>
            <person name="LaButti K."/>
            <person name="Lindquist E.A."/>
            <person name="Lipzen A."/>
            <person name="Lundell T."/>
            <person name="Morin E."/>
            <person name="Murat C."/>
            <person name="Riley R."/>
            <person name="Ohm R."/>
            <person name="Sun H."/>
            <person name="Tunlid A."/>
            <person name="Henrissat B."/>
            <person name="Grigoriev I.V."/>
            <person name="Hibbett D.S."/>
            <person name="Martin F."/>
        </authorList>
    </citation>
    <scope>NUCLEOTIDE SEQUENCE [LARGE SCALE GENOMIC DNA]</scope>
    <source>
        <strain evidence="3">ATCC 200175</strain>
    </source>
</reference>
<dbReference type="Proteomes" id="UP000053647">
    <property type="component" value="Unassembled WGS sequence"/>
</dbReference>
<name>A0A0C9TDN5_PAXIN</name>
<protein>
    <submittedName>
        <fullName evidence="2">Uncharacterized protein</fullName>
    </submittedName>
</protein>
<organism evidence="2 3">
    <name type="scientific">Paxillus involutus ATCC 200175</name>
    <dbReference type="NCBI Taxonomy" id="664439"/>
    <lineage>
        <taxon>Eukaryota</taxon>
        <taxon>Fungi</taxon>
        <taxon>Dikarya</taxon>
        <taxon>Basidiomycota</taxon>
        <taxon>Agaricomycotina</taxon>
        <taxon>Agaricomycetes</taxon>
        <taxon>Agaricomycetidae</taxon>
        <taxon>Boletales</taxon>
        <taxon>Paxilineae</taxon>
        <taxon>Paxillaceae</taxon>
        <taxon>Paxillus</taxon>
    </lineage>
</organism>
<keyword evidence="3" id="KW-1185">Reference proteome</keyword>
<feature type="region of interest" description="Disordered" evidence="1">
    <location>
        <begin position="1"/>
        <end position="62"/>
    </location>
</feature>
<sequence length="181" mass="20213">MLAPGRTRSQPIGESSPGPSFGRRTQSELSLDIPMPVCVSTPDADNVASDQSTSAPSPAPTEIIPADLTQEEIVEDIKCSGFKVRDFAYEDSVPIEQRAPELFDPVLAWNIYEAALENPDPGRNPLNGRHLSRLVELGWVSEEVDGERWLPEDRKALEKFDSRPHYPWKAFESTQPKKEEL</sequence>
<dbReference type="EMBL" id="KN819350">
    <property type="protein sequence ID" value="KIJ13655.1"/>
    <property type="molecule type" value="Genomic_DNA"/>
</dbReference>